<feature type="region of interest" description="Disordered" evidence="1">
    <location>
        <begin position="105"/>
        <end position="145"/>
    </location>
</feature>
<dbReference type="Proteomes" id="UP000236340">
    <property type="component" value="Unassembled WGS sequence"/>
</dbReference>
<dbReference type="InterPro" id="IPR036515">
    <property type="entry name" value="Transposase_17_sf"/>
</dbReference>
<comment type="caution">
    <text evidence="2">The sequence shown here is derived from an EMBL/GenBank/DDBJ whole genome shotgun (WGS) entry which is preliminary data.</text>
</comment>
<feature type="compositionally biased region" description="Basic and acidic residues" evidence="1">
    <location>
        <begin position="119"/>
        <end position="128"/>
    </location>
</feature>
<dbReference type="EMBL" id="PPFX01000069">
    <property type="protein sequence ID" value="PNU18559.1"/>
    <property type="molecule type" value="Genomic_DNA"/>
</dbReference>
<dbReference type="OrthoDB" id="9800147at2"/>
<dbReference type="GO" id="GO:0006313">
    <property type="term" value="P:DNA transposition"/>
    <property type="evidence" value="ECO:0007669"/>
    <property type="project" value="InterPro"/>
</dbReference>
<reference evidence="2 3" key="1">
    <citation type="journal article" date="2018" name="Genome Announc.">
        <title>Genome Sequence of Geothermobacter sp. HR-1 Iron Reducer from the Loihi Seamount.</title>
        <authorList>
            <person name="Smith H."/>
            <person name="Abuyen K."/>
            <person name="Tremblay J."/>
            <person name="Savalia P."/>
            <person name="Perez-Rodriguez I."/>
            <person name="Emerson D."/>
            <person name="Tully B."/>
            <person name="Amend J."/>
        </authorList>
    </citation>
    <scope>NUCLEOTIDE SEQUENCE [LARGE SCALE GENOMIC DNA]</scope>
    <source>
        <strain evidence="2 3">HR-1</strain>
    </source>
</reference>
<organism evidence="2 3">
    <name type="scientific">Geothermobacter hydrogeniphilus</name>
    <dbReference type="NCBI Taxonomy" id="1969733"/>
    <lineage>
        <taxon>Bacteria</taxon>
        <taxon>Pseudomonadati</taxon>
        <taxon>Thermodesulfobacteriota</taxon>
        <taxon>Desulfuromonadia</taxon>
        <taxon>Desulfuromonadales</taxon>
        <taxon>Geothermobacteraceae</taxon>
        <taxon>Geothermobacter</taxon>
    </lineage>
</organism>
<accession>A0A2K2H5P1</accession>
<evidence type="ECO:0000256" key="1">
    <source>
        <dbReference type="SAM" id="MobiDB-lite"/>
    </source>
</evidence>
<sequence length="145" mass="16573">MARLSRFVVPDYPHHVTQRGVRGYLVQGRFGSCILDQQHLLATGRYIENKAGMVPKATDYPWSSARYQCGLIDSNPLLRERPPASIVDDWLQFLRDGETEQEAVLLEKTRTGRPAGSDDFIRELERQTGRSLLPGRPGRPRKRKK</sequence>
<evidence type="ECO:0000313" key="2">
    <source>
        <dbReference type="EMBL" id="PNU18559.1"/>
    </source>
</evidence>
<dbReference type="GO" id="GO:0004803">
    <property type="term" value="F:transposase activity"/>
    <property type="evidence" value="ECO:0007669"/>
    <property type="project" value="InterPro"/>
</dbReference>
<proteinExistence type="predicted"/>
<evidence type="ECO:0008006" key="4">
    <source>
        <dbReference type="Google" id="ProtNLM"/>
    </source>
</evidence>
<dbReference type="Gene3D" id="3.30.70.1290">
    <property type="entry name" value="Transposase IS200-like"/>
    <property type="match status" value="1"/>
</dbReference>
<dbReference type="AlphaFoldDB" id="A0A2K2H5P1"/>
<name>A0A2K2H5P1_9BACT</name>
<dbReference type="GO" id="GO:0003677">
    <property type="term" value="F:DNA binding"/>
    <property type="evidence" value="ECO:0007669"/>
    <property type="project" value="InterPro"/>
</dbReference>
<dbReference type="RefSeq" id="WP_103116919.1">
    <property type="nucleotide sequence ID" value="NZ_PPFX01000069.1"/>
</dbReference>
<gene>
    <name evidence="2" type="ORF">C2E25_17080</name>
</gene>
<evidence type="ECO:0000313" key="3">
    <source>
        <dbReference type="Proteomes" id="UP000236340"/>
    </source>
</evidence>
<protein>
    <recommendedName>
        <fullName evidence="4">Transposase</fullName>
    </recommendedName>
</protein>